<evidence type="ECO:0000256" key="1">
    <source>
        <dbReference type="PROSITE-ProRule" id="PRU00042"/>
    </source>
</evidence>
<dbReference type="Proteomes" id="UP000193922">
    <property type="component" value="Unassembled WGS sequence"/>
</dbReference>
<dbReference type="GeneID" id="63803520"/>
<dbReference type="InterPro" id="IPR013087">
    <property type="entry name" value="Znf_C2H2_type"/>
</dbReference>
<evidence type="ECO:0000313" key="4">
    <source>
        <dbReference type="Proteomes" id="UP000193922"/>
    </source>
</evidence>
<organism evidence="3 4">
    <name type="scientific">Linderina pennispora</name>
    <dbReference type="NCBI Taxonomy" id="61395"/>
    <lineage>
        <taxon>Eukaryota</taxon>
        <taxon>Fungi</taxon>
        <taxon>Fungi incertae sedis</taxon>
        <taxon>Zoopagomycota</taxon>
        <taxon>Kickxellomycotina</taxon>
        <taxon>Kickxellomycetes</taxon>
        <taxon>Kickxellales</taxon>
        <taxon>Kickxellaceae</taxon>
        <taxon>Linderina</taxon>
    </lineage>
</organism>
<dbReference type="PROSITE" id="PS50157">
    <property type="entry name" value="ZINC_FINGER_C2H2_2"/>
    <property type="match status" value="1"/>
</dbReference>
<protein>
    <recommendedName>
        <fullName evidence="2">C2H2-type domain-containing protein</fullName>
    </recommendedName>
</protein>
<dbReference type="Gene3D" id="3.30.160.60">
    <property type="entry name" value="Classic Zinc Finger"/>
    <property type="match status" value="1"/>
</dbReference>
<gene>
    <name evidence="3" type="ORF">DL89DRAFT_265889</name>
</gene>
<reference evidence="3 4" key="1">
    <citation type="submission" date="2016-07" db="EMBL/GenBank/DDBJ databases">
        <title>Pervasive Adenine N6-methylation of Active Genes in Fungi.</title>
        <authorList>
            <consortium name="DOE Joint Genome Institute"/>
            <person name="Mondo S.J."/>
            <person name="Dannebaum R.O."/>
            <person name="Kuo R.C."/>
            <person name="Labutti K."/>
            <person name="Haridas S."/>
            <person name="Kuo A."/>
            <person name="Salamov A."/>
            <person name="Ahrendt S.R."/>
            <person name="Lipzen A."/>
            <person name="Sullivan W."/>
            <person name="Andreopoulos W.B."/>
            <person name="Clum A."/>
            <person name="Lindquist E."/>
            <person name="Daum C."/>
            <person name="Ramamoorthy G.K."/>
            <person name="Gryganskyi A."/>
            <person name="Culley D."/>
            <person name="Magnuson J.K."/>
            <person name="James T.Y."/>
            <person name="O'Malley M.A."/>
            <person name="Stajich J.E."/>
            <person name="Spatafora J.W."/>
            <person name="Visel A."/>
            <person name="Grigoriev I.V."/>
        </authorList>
    </citation>
    <scope>NUCLEOTIDE SEQUENCE [LARGE SCALE GENOMIC DNA]</scope>
    <source>
        <strain evidence="3 4">ATCC 12442</strain>
    </source>
</reference>
<dbReference type="GO" id="GO:0008270">
    <property type="term" value="F:zinc ion binding"/>
    <property type="evidence" value="ECO:0007669"/>
    <property type="project" value="UniProtKB-KW"/>
</dbReference>
<sequence length="297" mass="32969">MSAPSSIKETNAPADARYECQDCNRGFSSSSKLQSHCSKHMSVLRTRFGSVVLDFQVTSSNHVLCRCGDMYDAEAFMLNHKHRCLPCIEEAASMRLRSESAQRAVAEKKDLSVDVSVALPPSSPAPPAVQIRVLRPRSGAISRENPLKKIGLLVHESTGLLICLFCQRVLTAQDIRRHYESGRKYALGKPHPKPDREDINAAFHYLRANPIKVNTIAKAKKWVGSLRGKAIPRVAFLPVYAVNKCGVCGYISDDKGTMSSHINSNHRGYSQSQVWTTALAQKLFSQMIAKYIEVCDH</sequence>
<feature type="domain" description="C2H2-type" evidence="2">
    <location>
        <begin position="18"/>
        <end position="40"/>
    </location>
</feature>
<dbReference type="RefSeq" id="XP_040745717.1">
    <property type="nucleotide sequence ID" value="XM_040886872.1"/>
</dbReference>
<keyword evidence="1" id="KW-0479">Metal-binding</keyword>
<name>A0A1Y1WFK0_9FUNG</name>
<keyword evidence="1" id="KW-0863">Zinc-finger</keyword>
<comment type="caution">
    <text evidence="3">The sequence shown here is derived from an EMBL/GenBank/DDBJ whole genome shotgun (WGS) entry which is preliminary data.</text>
</comment>
<proteinExistence type="predicted"/>
<evidence type="ECO:0000313" key="3">
    <source>
        <dbReference type="EMBL" id="ORX72293.1"/>
    </source>
</evidence>
<keyword evidence="1" id="KW-0862">Zinc</keyword>
<dbReference type="EMBL" id="MCFD01000003">
    <property type="protein sequence ID" value="ORX72293.1"/>
    <property type="molecule type" value="Genomic_DNA"/>
</dbReference>
<keyword evidence="4" id="KW-1185">Reference proteome</keyword>
<dbReference type="AlphaFoldDB" id="A0A1Y1WFK0"/>
<evidence type="ECO:0000259" key="2">
    <source>
        <dbReference type="PROSITE" id="PS50157"/>
    </source>
</evidence>
<accession>A0A1Y1WFK0</accession>
<dbReference type="SMART" id="SM00355">
    <property type="entry name" value="ZnF_C2H2"/>
    <property type="match status" value="2"/>
</dbReference>
<dbReference type="PROSITE" id="PS00028">
    <property type="entry name" value="ZINC_FINGER_C2H2_1"/>
    <property type="match status" value="1"/>
</dbReference>